<dbReference type="InterPro" id="IPR015073">
    <property type="entry name" value="DUF1883"/>
</dbReference>
<dbReference type="RefSeq" id="WP_380642905.1">
    <property type="nucleotide sequence ID" value="NZ_JBHSQO010000066.1"/>
</dbReference>
<dbReference type="Gene3D" id="3.40.50.10140">
    <property type="entry name" value="Toll/interleukin-1 receptor homology (TIR) domain"/>
    <property type="match status" value="1"/>
</dbReference>
<dbReference type="Proteomes" id="UP001596220">
    <property type="component" value="Unassembled WGS sequence"/>
</dbReference>
<name>A0ABW1PFZ5_9PSEU</name>
<keyword evidence="4" id="KW-1185">Reference proteome</keyword>
<evidence type="ECO:0000313" key="4">
    <source>
        <dbReference type="Proteomes" id="UP001596220"/>
    </source>
</evidence>
<dbReference type="Pfam" id="PF08980">
    <property type="entry name" value="DUF1883"/>
    <property type="match status" value="1"/>
</dbReference>
<dbReference type="InterPro" id="IPR035897">
    <property type="entry name" value="Toll_tir_struct_dom_sf"/>
</dbReference>
<evidence type="ECO:0000259" key="2">
    <source>
        <dbReference type="PROSITE" id="PS50104"/>
    </source>
</evidence>
<accession>A0ABW1PFZ5</accession>
<comment type="caution">
    <text evidence="3">The sequence shown here is derived from an EMBL/GenBank/DDBJ whole genome shotgun (WGS) entry which is preliminary data.</text>
</comment>
<evidence type="ECO:0000256" key="1">
    <source>
        <dbReference type="SAM" id="MobiDB-lite"/>
    </source>
</evidence>
<feature type="region of interest" description="Disordered" evidence="1">
    <location>
        <begin position="300"/>
        <end position="321"/>
    </location>
</feature>
<dbReference type="EMBL" id="JBHSQO010000066">
    <property type="protein sequence ID" value="MFC6094551.1"/>
    <property type="molecule type" value="Genomic_DNA"/>
</dbReference>
<proteinExistence type="predicted"/>
<reference evidence="4" key="1">
    <citation type="journal article" date="2019" name="Int. J. Syst. Evol. Microbiol.">
        <title>The Global Catalogue of Microorganisms (GCM) 10K type strain sequencing project: providing services to taxonomists for standard genome sequencing and annotation.</title>
        <authorList>
            <consortium name="The Broad Institute Genomics Platform"/>
            <consortium name="The Broad Institute Genome Sequencing Center for Infectious Disease"/>
            <person name="Wu L."/>
            <person name="Ma J."/>
        </authorList>
    </citation>
    <scope>NUCLEOTIDE SEQUENCE [LARGE SCALE GENOMIC DNA]</scope>
    <source>
        <strain evidence="4">CGMCC 4.7246</strain>
    </source>
</reference>
<sequence length="321" mass="35287">MFEWLAENWPLVLGAETALLLWLVVRPSTPNWRLVLRPGRRRDVRRAAGRPGRFWCTEPHRQPAGAVARVHLDGPAASVRLVDGPNYARMMRGGRYAYVGGWATESPFELTVPWAGRWRVVGDLGSASGHLDLRVRWLAEALPPVTVQPVNTEPRLGVVRERGSADGLRDVFVLHVVEDRAEVARPLADALRARGASVWLDEFELAIGDSLAKRLERGLACSRFGVVVLSPGFFEPTATGTPRVEGDQVVLPVLHRITRVEALDGLPWLADLVVRGTSDRTVDEIAEEIALVVLPGEPAVEQEDDPPALPGQVVPVRAARR</sequence>
<dbReference type="PROSITE" id="PS50104">
    <property type="entry name" value="TIR"/>
    <property type="match status" value="1"/>
</dbReference>
<dbReference type="Gene3D" id="4.10.1210.10">
    <property type="entry name" value="Atu1913-like"/>
    <property type="match status" value="1"/>
</dbReference>
<organism evidence="3 4">
    <name type="scientific">Saccharothrix lopnurensis</name>
    <dbReference type="NCBI Taxonomy" id="1670621"/>
    <lineage>
        <taxon>Bacteria</taxon>
        <taxon>Bacillati</taxon>
        <taxon>Actinomycetota</taxon>
        <taxon>Actinomycetes</taxon>
        <taxon>Pseudonocardiales</taxon>
        <taxon>Pseudonocardiaceae</taxon>
        <taxon>Saccharothrix</taxon>
    </lineage>
</organism>
<dbReference type="SUPFAM" id="SSF141099">
    <property type="entry name" value="Atu1913-like"/>
    <property type="match status" value="1"/>
</dbReference>
<protein>
    <submittedName>
        <fullName evidence="3">DUF1883 domain-containing protein</fullName>
    </submittedName>
</protein>
<evidence type="ECO:0000313" key="3">
    <source>
        <dbReference type="EMBL" id="MFC6094551.1"/>
    </source>
</evidence>
<gene>
    <name evidence="3" type="ORF">ACFP3R_35245</name>
</gene>
<dbReference type="InterPro" id="IPR000157">
    <property type="entry name" value="TIR_dom"/>
</dbReference>
<dbReference type="SUPFAM" id="SSF52200">
    <property type="entry name" value="Toll/Interleukin receptor TIR domain"/>
    <property type="match status" value="1"/>
</dbReference>
<dbReference type="InterPro" id="IPR036488">
    <property type="entry name" value="DUF1883-like_sf"/>
</dbReference>
<feature type="domain" description="TIR" evidence="2">
    <location>
        <begin position="167"/>
        <end position="293"/>
    </location>
</feature>
<dbReference type="Pfam" id="PF13676">
    <property type="entry name" value="TIR_2"/>
    <property type="match status" value="1"/>
</dbReference>